<evidence type="ECO:0000313" key="3">
    <source>
        <dbReference type="Proteomes" id="UP000013548"/>
    </source>
</evidence>
<gene>
    <name evidence="2" type="ORF">J113_21950</name>
</gene>
<dbReference type="Pfam" id="PF01568">
    <property type="entry name" value="Molydop_binding"/>
    <property type="match status" value="1"/>
</dbReference>
<reference evidence="2 3" key="1">
    <citation type="journal article" date="2013" name="Genome Announc.">
        <title>Whole-Genome Sequences of Four Clinical Isolates of Mycobacterium tuberculosis from Tamil Nadu, South India.</title>
        <authorList>
            <person name="Narayanan S."/>
            <person name="Deshpande U."/>
        </authorList>
    </citation>
    <scope>NUCLEOTIDE SEQUENCE [LARGE SCALE GENOMIC DNA]</scope>
    <source>
        <strain evidence="2 3">CAS/NITR204</strain>
    </source>
</reference>
<dbReference type="PATRIC" id="fig|1310114.3.peg.4614"/>
<dbReference type="EMBL" id="CP005386">
    <property type="protein sequence ID" value="AGL28603.1"/>
    <property type="molecule type" value="Genomic_DNA"/>
</dbReference>
<protein>
    <submittedName>
        <fullName evidence="2">NADH dehydrogenase subunit G</fullName>
        <ecNumber evidence="2">1.6.99.5</ecNumber>
    </submittedName>
</protein>
<dbReference type="GO" id="GO:0043546">
    <property type="term" value="F:molybdopterin cofactor binding"/>
    <property type="evidence" value="ECO:0007669"/>
    <property type="project" value="InterPro"/>
</dbReference>
<organism evidence="2 3">
    <name type="scientific">Mycobacterium tuberculosis CAS/NITR204</name>
    <dbReference type="NCBI Taxonomy" id="1310114"/>
    <lineage>
        <taxon>Bacteria</taxon>
        <taxon>Bacillati</taxon>
        <taxon>Actinomycetota</taxon>
        <taxon>Actinomycetes</taxon>
        <taxon>Mycobacteriales</taxon>
        <taxon>Mycobacteriaceae</taxon>
        <taxon>Mycobacterium</taxon>
        <taxon>Mycobacterium tuberculosis complex</taxon>
    </lineage>
</organism>
<dbReference type="KEGG" id="mtuc:J113_21950"/>
<dbReference type="SUPFAM" id="SSF50692">
    <property type="entry name" value="ADC-like"/>
    <property type="match status" value="1"/>
</dbReference>
<dbReference type="AlphaFoldDB" id="R4MI60"/>
<accession>R4MI60</accession>
<dbReference type="CDD" id="cd02788">
    <property type="entry name" value="MopB_CT_NDH-1_NuoG2-N7"/>
    <property type="match status" value="1"/>
</dbReference>
<feature type="domain" description="Molybdopterin dinucleotide-binding" evidence="1">
    <location>
        <begin position="17"/>
        <end position="73"/>
    </location>
</feature>
<sequence length="94" mass="9731">MLLDEGRLQDGEPYLAGTARTPVVRLSPDTAAEIGAADGEAVTVSTSRGSITLPCSVTDMPDRVVWLPLNSAGSTVHRQLRVTIGSIVKIGAGS</sequence>
<dbReference type="InterPro" id="IPR009010">
    <property type="entry name" value="Asp_de-COase-like_dom_sf"/>
</dbReference>
<keyword evidence="2" id="KW-0560">Oxidoreductase</keyword>
<dbReference type="Proteomes" id="UP000013548">
    <property type="component" value="Chromosome"/>
</dbReference>
<dbReference type="BioCyc" id="MTUB1310114:G13A2-3185-MONOMER"/>
<dbReference type="InterPro" id="IPR006657">
    <property type="entry name" value="MoPterin_dinucl-bd_dom"/>
</dbReference>
<dbReference type="HOGENOM" id="CLU_2383110_0_0_11"/>
<dbReference type="EC" id="1.6.99.5" evidence="2"/>
<proteinExistence type="predicted"/>
<dbReference type="GO" id="GO:0016491">
    <property type="term" value="F:oxidoreductase activity"/>
    <property type="evidence" value="ECO:0007669"/>
    <property type="project" value="UniProtKB-KW"/>
</dbReference>
<evidence type="ECO:0000313" key="2">
    <source>
        <dbReference type="EMBL" id="AGL28603.1"/>
    </source>
</evidence>
<evidence type="ECO:0000259" key="1">
    <source>
        <dbReference type="Pfam" id="PF01568"/>
    </source>
</evidence>
<dbReference type="Gene3D" id="2.40.40.20">
    <property type="match status" value="1"/>
</dbReference>
<name>R4MI60_MYCTX</name>